<keyword evidence="2" id="KW-0732">Signal</keyword>
<gene>
    <name evidence="3" type="ORF">ORQ98_19575</name>
</gene>
<dbReference type="PIRSF" id="PIRSF017082">
    <property type="entry name" value="YflP"/>
    <property type="match status" value="1"/>
</dbReference>
<dbReference type="EMBL" id="JAPMOU010000029">
    <property type="protein sequence ID" value="MDE1464161.1"/>
    <property type="molecule type" value="Genomic_DNA"/>
</dbReference>
<feature type="signal peptide" evidence="2">
    <location>
        <begin position="1"/>
        <end position="21"/>
    </location>
</feature>
<dbReference type="RefSeq" id="WP_274690492.1">
    <property type="nucleotide sequence ID" value="NZ_JAPMOU010000029.1"/>
</dbReference>
<proteinExistence type="inferred from homology"/>
<evidence type="ECO:0000313" key="4">
    <source>
        <dbReference type="Proteomes" id="UP001528823"/>
    </source>
</evidence>
<dbReference type="Gene3D" id="3.40.190.150">
    <property type="entry name" value="Bordetella uptake gene, domain 1"/>
    <property type="match status" value="1"/>
</dbReference>
<comment type="caution">
    <text evidence="3">The sequence shown here is derived from an EMBL/GenBank/DDBJ whole genome shotgun (WGS) entry which is preliminary data.</text>
</comment>
<keyword evidence="4" id="KW-1185">Reference proteome</keyword>
<dbReference type="Proteomes" id="UP001528823">
    <property type="component" value="Unassembled WGS sequence"/>
</dbReference>
<dbReference type="PANTHER" id="PTHR42928:SF3">
    <property type="entry name" value="UPF0065 PROTEIN YFLP"/>
    <property type="match status" value="1"/>
</dbReference>
<dbReference type="Pfam" id="PF03401">
    <property type="entry name" value="TctC"/>
    <property type="match status" value="1"/>
</dbReference>
<evidence type="ECO:0000256" key="1">
    <source>
        <dbReference type="ARBA" id="ARBA00006987"/>
    </source>
</evidence>
<dbReference type="InterPro" id="IPR042100">
    <property type="entry name" value="Bug_dom1"/>
</dbReference>
<sequence length="320" mass="35831">MKAKVVSIFISMLLNCMLTSASNLDELHILVPGPAGGGWDITARTVGTALVNNNIIKSITFTNYVGAGGWRGFQAFTKNSEFKFSVMIQSSPIIYRKVFGVYNKGFSDLRPLVALLGEYEAVITRGNSPYKSIREIVHKIQKNPHRNPVVLGSSKGSIDHIAALIILKAAGVDNLNELRFIFREGDSNAINTLLEGSGIVMFSGYSGALLDLTKKNKLTILAVSSRKKIEGVEIDTLYEQGINIEFVNWRGFFVRKDLMDQRFAIYEKALLDLTKSDEWKKILKNNGWTSMVMNSKEFDEFLRAQHKEALKIFSEFGLKF</sequence>
<evidence type="ECO:0000313" key="3">
    <source>
        <dbReference type="EMBL" id="MDE1464161.1"/>
    </source>
</evidence>
<reference evidence="3 4" key="1">
    <citation type="submission" date="2022-11" db="EMBL/GenBank/DDBJ databases">
        <title>Spartinivicinus poritis sp. nov., isolated from scleractinian coral Porites lutea.</title>
        <authorList>
            <person name="Zhang G."/>
            <person name="Cai L."/>
            <person name="Wei Q."/>
        </authorList>
    </citation>
    <scope>NUCLEOTIDE SEQUENCE [LARGE SCALE GENOMIC DNA]</scope>
    <source>
        <strain evidence="3 4">A2-2</strain>
    </source>
</reference>
<protein>
    <submittedName>
        <fullName evidence="3">Tripartite tricarboxylate transporter substrate-binding protein</fullName>
    </submittedName>
</protein>
<organism evidence="3 4">
    <name type="scientific">Spartinivicinus poritis</name>
    <dbReference type="NCBI Taxonomy" id="2994640"/>
    <lineage>
        <taxon>Bacteria</taxon>
        <taxon>Pseudomonadati</taxon>
        <taxon>Pseudomonadota</taxon>
        <taxon>Gammaproteobacteria</taxon>
        <taxon>Oceanospirillales</taxon>
        <taxon>Zooshikellaceae</taxon>
        <taxon>Spartinivicinus</taxon>
    </lineage>
</organism>
<feature type="chain" id="PRO_5047137703" evidence="2">
    <location>
        <begin position="22"/>
        <end position="320"/>
    </location>
</feature>
<dbReference type="PANTHER" id="PTHR42928">
    <property type="entry name" value="TRICARBOXYLATE-BINDING PROTEIN"/>
    <property type="match status" value="1"/>
</dbReference>
<comment type="similarity">
    <text evidence="1">Belongs to the UPF0065 (bug) family.</text>
</comment>
<dbReference type="SUPFAM" id="SSF53850">
    <property type="entry name" value="Periplasmic binding protein-like II"/>
    <property type="match status" value="1"/>
</dbReference>
<evidence type="ECO:0000256" key="2">
    <source>
        <dbReference type="SAM" id="SignalP"/>
    </source>
</evidence>
<name>A0ABT5UDS1_9GAMM</name>
<accession>A0ABT5UDS1</accession>
<dbReference type="InterPro" id="IPR005064">
    <property type="entry name" value="BUG"/>
</dbReference>
<dbReference type="Gene3D" id="3.40.190.10">
    <property type="entry name" value="Periplasmic binding protein-like II"/>
    <property type="match status" value="1"/>
</dbReference>